<feature type="transmembrane region" description="Helical" evidence="9">
    <location>
        <begin position="521"/>
        <end position="541"/>
    </location>
</feature>
<evidence type="ECO:0000256" key="4">
    <source>
        <dbReference type="ARBA" id="ARBA00022989"/>
    </source>
</evidence>
<keyword evidence="3" id="KW-0677">Repeat</keyword>
<feature type="compositionally biased region" description="Basic and acidic residues" evidence="8">
    <location>
        <begin position="627"/>
        <end position="636"/>
    </location>
</feature>
<dbReference type="PROSITE" id="PS50297">
    <property type="entry name" value="ANK_REP_REGION"/>
    <property type="match status" value="3"/>
</dbReference>
<gene>
    <name evidence="12" type="primary">LOC103702593</name>
</gene>
<dbReference type="Pfam" id="PF12796">
    <property type="entry name" value="Ank_2"/>
    <property type="match status" value="3"/>
</dbReference>
<sequence>MDPKLYKASLTGDVPALLELAREDEHVLEQRIIPSLNTPLHVASRLGHIGLVSELIRLRPELVTSENAESETPLHDASREGHLEVCKALLDADPMVAYRLDCDHRSALFVACSRGHLPVATFLLDMPWLLASDEDGSSTSLHVAATDGHIEIVREILRVRPDFVWKRDGRGCYPIHLASSKGRLEVIREFLRVDPSLCSAADKHGMTPLHIASSKGYLEATREFLRIDSDLCNAVDEDGRTPLHLATIKGSVAILHEILSTCRESARLLTKQGESVLHLGVKNNRYDALRCLMENFDIAELINLPDRNGNTVLHLATLAKLTMMVKYLAARSEVNANAVNRSGLTALDIITTNSTNSSGALQLVAILQSVGAKRAVELPPGSSPETQKKVVSRHPARSPWNLARKKKHPDSPARRRQRRKERRLDLHNEGLRNARNTITIVAVLIATVAFSAGISPPGGVYGPDGPWVGKATAARSPAFKVFKVSNDVALFVSLGIVTVLVSIIPFRRRSMMRLLVVTHKAMWVAVTFMAAAYVAATWVVVPKGRGMTWLLVTVVTVGGGGVGSMLVGLGVMLAMHWLRKWEWKRKIEEKGRSSRVTPESSTSRVEELRGIKTEGSSGSSYNSDLESSERSGYHTY</sequence>
<proteinExistence type="predicted"/>
<dbReference type="RefSeq" id="XP_038985525.1">
    <property type="nucleotide sequence ID" value="XM_039129597.1"/>
</dbReference>
<evidence type="ECO:0000256" key="7">
    <source>
        <dbReference type="PROSITE-ProRule" id="PRU00023"/>
    </source>
</evidence>
<dbReference type="SUPFAM" id="SSF48403">
    <property type="entry name" value="Ankyrin repeat"/>
    <property type="match status" value="1"/>
</dbReference>
<evidence type="ECO:0000256" key="2">
    <source>
        <dbReference type="ARBA" id="ARBA00022692"/>
    </source>
</evidence>
<organism evidence="11 12">
    <name type="scientific">Phoenix dactylifera</name>
    <name type="common">Date palm</name>
    <dbReference type="NCBI Taxonomy" id="42345"/>
    <lineage>
        <taxon>Eukaryota</taxon>
        <taxon>Viridiplantae</taxon>
        <taxon>Streptophyta</taxon>
        <taxon>Embryophyta</taxon>
        <taxon>Tracheophyta</taxon>
        <taxon>Spermatophyta</taxon>
        <taxon>Magnoliopsida</taxon>
        <taxon>Liliopsida</taxon>
        <taxon>Arecaceae</taxon>
        <taxon>Coryphoideae</taxon>
        <taxon>Phoeniceae</taxon>
        <taxon>Phoenix</taxon>
    </lineage>
</organism>
<evidence type="ECO:0000256" key="6">
    <source>
        <dbReference type="ARBA" id="ARBA00023136"/>
    </source>
</evidence>
<keyword evidence="11" id="KW-1185">Reference proteome</keyword>
<feature type="compositionally biased region" description="Polar residues" evidence="8">
    <location>
        <begin position="614"/>
        <end position="625"/>
    </location>
</feature>
<dbReference type="Proteomes" id="UP000228380">
    <property type="component" value="Chromosome 8"/>
</dbReference>
<dbReference type="Pfam" id="PF13962">
    <property type="entry name" value="PGG"/>
    <property type="match status" value="1"/>
</dbReference>
<dbReference type="PROSITE" id="PS50088">
    <property type="entry name" value="ANK_REPEAT"/>
    <property type="match status" value="3"/>
</dbReference>
<feature type="repeat" description="ANK" evidence="7">
    <location>
        <begin position="69"/>
        <end position="91"/>
    </location>
</feature>
<evidence type="ECO:0000256" key="1">
    <source>
        <dbReference type="ARBA" id="ARBA00004141"/>
    </source>
</evidence>
<accession>A0A8B9AGR2</accession>
<keyword evidence="2 9" id="KW-0812">Transmembrane</keyword>
<dbReference type="AlphaFoldDB" id="A0A8B9AGR2"/>
<dbReference type="Gene3D" id="1.25.40.20">
    <property type="entry name" value="Ankyrin repeat-containing domain"/>
    <property type="match status" value="3"/>
</dbReference>
<keyword evidence="4 9" id="KW-1133">Transmembrane helix</keyword>
<reference evidence="12" key="2">
    <citation type="submission" date="2025-08" db="UniProtKB">
        <authorList>
            <consortium name="RefSeq"/>
        </authorList>
    </citation>
    <scope>IDENTIFICATION</scope>
    <source>
        <tissue evidence="12">Young leaves</tissue>
    </source>
</reference>
<dbReference type="KEGG" id="pda:103702593"/>
<evidence type="ECO:0000313" key="12">
    <source>
        <dbReference type="RefSeq" id="XP_038985525.1"/>
    </source>
</evidence>
<dbReference type="PANTHER" id="PTHR24186">
    <property type="entry name" value="PROTEIN PHOSPHATASE 1 REGULATORY SUBUNIT"/>
    <property type="match status" value="1"/>
</dbReference>
<dbReference type="InterPro" id="IPR026961">
    <property type="entry name" value="PGG_dom"/>
</dbReference>
<dbReference type="OrthoDB" id="772680at2759"/>
<dbReference type="InterPro" id="IPR036770">
    <property type="entry name" value="Ankyrin_rpt-contain_sf"/>
</dbReference>
<dbReference type="InterPro" id="IPR002110">
    <property type="entry name" value="Ankyrin_rpt"/>
</dbReference>
<feature type="region of interest" description="Disordered" evidence="8">
    <location>
        <begin position="377"/>
        <end position="428"/>
    </location>
</feature>
<feature type="domain" description="PGG" evidence="10">
    <location>
        <begin position="429"/>
        <end position="540"/>
    </location>
</feature>
<evidence type="ECO:0000313" key="11">
    <source>
        <dbReference type="Proteomes" id="UP000228380"/>
    </source>
</evidence>
<protein>
    <submittedName>
        <fullName evidence="12">Ankyrin repeat-containing protein ITN1</fullName>
    </submittedName>
</protein>
<dbReference type="PANTHER" id="PTHR24186:SF38">
    <property type="entry name" value="ANKYRIN REPEAT FAMILY PROTEIN"/>
    <property type="match status" value="1"/>
</dbReference>
<feature type="transmembrane region" description="Helical" evidence="9">
    <location>
        <begin position="547"/>
        <end position="578"/>
    </location>
</feature>
<keyword evidence="5 7" id="KW-0040">ANK repeat</keyword>
<feature type="repeat" description="ANK" evidence="7">
    <location>
        <begin position="238"/>
        <end position="260"/>
    </location>
</feature>
<dbReference type="GO" id="GO:0005886">
    <property type="term" value="C:plasma membrane"/>
    <property type="evidence" value="ECO:0007669"/>
    <property type="project" value="TreeGrafter"/>
</dbReference>
<comment type="subcellular location">
    <subcellularLocation>
        <location evidence="1">Membrane</location>
        <topology evidence="1">Multi-pass membrane protein</topology>
    </subcellularLocation>
</comment>
<feature type="transmembrane region" description="Helical" evidence="9">
    <location>
        <begin position="488"/>
        <end position="506"/>
    </location>
</feature>
<feature type="region of interest" description="Disordered" evidence="8">
    <location>
        <begin position="592"/>
        <end position="636"/>
    </location>
</feature>
<feature type="compositionally biased region" description="Basic residues" evidence="8">
    <location>
        <begin position="403"/>
        <end position="421"/>
    </location>
</feature>
<feature type="repeat" description="ANK" evidence="7">
    <location>
        <begin position="204"/>
        <end position="231"/>
    </location>
</feature>
<dbReference type="GeneID" id="103702593"/>
<reference evidence="11" key="1">
    <citation type="journal article" date="2019" name="Nat. Commun.">
        <title>Genome-wide association mapping of date palm fruit traits.</title>
        <authorList>
            <person name="Hazzouri K.M."/>
            <person name="Gros-Balthazard M."/>
            <person name="Flowers J.M."/>
            <person name="Copetti D."/>
            <person name="Lemansour A."/>
            <person name="Lebrun M."/>
            <person name="Masmoudi K."/>
            <person name="Ferrand S."/>
            <person name="Dhar M.I."/>
            <person name="Fresquez Z.A."/>
            <person name="Rosas U."/>
            <person name="Zhang J."/>
            <person name="Talag J."/>
            <person name="Lee S."/>
            <person name="Kudrna D."/>
            <person name="Powell R.F."/>
            <person name="Leitch I.J."/>
            <person name="Krueger R.R."/>
            <person name="Wing R.A."/>
            <person name="Amiri K.M.A."/>
            <person name="Purugganan M.D."/>
        </authorList>
    </citation>
    <scope>NUCLEOTIDE SEQUENCE [LARGE SCALE GENOMIC DNA]</scope>
    <source>
        <strain evidence="11">cv. Khalas</strain>
    </source>
</reference>
<evidence type="ECO:0000259" key="10">
    <source>
        <dbReference type="Pfam" id="PF13962"/>
    </source>
</evidence>
<evidence type="ECO:0000256" key="9">
    <source>
        <dbReference type="SAM" id="Phobius"/>
    </source>
</evidence>
<dbReference type="SMART" id="SM00248">
    <property type="entry name" value="ANK"/>
    <property type="match status" value="10"/>
</dbReference>
<evidence type="ECO:0000256" key="5">
    <source>
        <dbReference type="ARBA" id="ARBA00023043"/>
    </source>
</evidence>
<feature type="transmembrane region" description="Helical" evidence="9">
    <location>
        <begin position="437"/>
        <end position="454"/>
    </location>
</feature>
<evidence type="ECO:0000256" key="8">
    <source>
        <dbReference type="SAM" id="MobiDB-lite"/>
    </source>
</evidence>
<feature type="compositionally biased region" description="Polar residues" evidence="8">
    <location>
        <begin position="594"/>
        <end position="603"/>
    </location>
</feature>
<evidence type="ECO:0000256" key="3">
    <source>
        <dbReference type="ARBA" id="ARBA00022737"/>
    </source>
</evidence>
<name>A0A8B9AGR2_PHODC</name>
<keyword evidence="6 9" id="KW-0472">Membrane</keyword>